<reference evidence="2 3" key="1">
    <citation type="journal article" date="2018" name="Evol. Lett.">
        <title>Horizontal gene cluster transfer increased hallucinogenic mushroom diversity.</title>
        <authorList>
            <person name="Reynolds H.T."/>
            <person name="Vijayakumar V."/>
            <person name="Gluck-Thaler E."/>
            <person name="Korotkin H.B."/>
            <person name="Matheny P.B."/>
            <person name="Slot J.C."/>
        </authorList>
    </citation>
    <scope>NUCLEOTIDE SEQUENCE [LARGE SCALE GENOMIC DNA]</scope>
    <source>
        <strain evidence="2 3">2629</strain>
    </source>
</reference>
<evidence type="ECO:0000313" key="3">
    <source>
        <dbReference type="Proteomes" id="UP000284842"/>
    </source>
</evidence>
<dbReference type="AlphaFoldDB" id="A0A409WPA0"/>
<feature type="compositionally biased region" description="Polar residues" evidence="1">
    <location>
        <begin position="1"/>
        <end position="12"/>
    </location>
</feature>
<organism evidence="2 3">
    <name type="scientific">Panaeolus cyanescens</name>
    <dbReference type="NCBI Taxonomy" id="181874"/>
    <lineage>
        <taxon>Eukaryota</taxon>
        <taxon>Fungi</taxon>
        <taxon>Dikarya</taxon>
        <taxon>Basidiomycota</taxon>
        <taxon>Agaricomycotina</taxon>
        <taxon>Agaricomycetes</taxon>
        <taxon>Agaricomycetidae</taxon>
        <taxon>Agaricales</taxon>
        <taxon>Agaricineae</taxon>
        <taxon>Galeropsidaceae</taxon>
        <taxon>Panaeolus</taxon>
    </lineage>
</organism>
<feature type="region of interest" description="Disordered" evidence="1">
    <location>
        <begin position="1"/>
        <end position="39"/>
    </location>
</feature>
<name>A0A409WPA0_9AGAR</name>
<gene>
    <name evidence="2" type="ORF">CVT24_000637</name>
</gene>
<evidence type="ECO:0000256" key="1">
    <source>
        <dbReference type="SAM" id="MobiDB-lite"/>
    </source>
</evidence>
<proteinExistence type="predicted"/>
<protein>
    <submittedName>
        <fullName evidence="2">Uncharacterized protein</fullName>
    </submittedName>
</protein>
<dbReference type="EMBL" id="NHTK01005368">
    <property type="protein sequence ID" value="PPQ80320.1"/>
    <property type="molecule type" value="Genomic_DNA"/>
</dbReference>
<evidence type="ECO:0000313" key="2">
    <source>
        <dbReference type="EMBL" id="PPQ80320.1"/>
    </source>
</evidence>
<feature type="region of interest" description="Disordered" evidence="1">
    <location>
        <begin position="265"/>
        <end position="292"/>
    </location>
</feature>
<dbReference type="Proteomes" id="UP000284842">
    <property type="component" value="Unassembled WGS sequence"/>
</dbReference>
<sequence>MIDASSNYNASQAPVGEQDGWAGPSPAKRWRPQPYQSGQTLTRHVQIDAAETLFSTTAAENLKVIDDPLQHGQSLDYIGSQTTARLQAASGAVYFNESCVAPAVDIQAIHIQNPHTTTYYPAHQPIAPQQQSKYTSLFQHLTFMSHVEAHGGGKLASKTASGSVPSTAQIQPCLSTVTTPLTSRQSKCAGSSISLSALKIHIPPHSSPFGSATAPEGTVNSAVPRALPHTFSHTQPPVQAHEPPHQPYTMLSTKAVKGRHLLPTSGIPSPPSAIVTPPRNCPSSRSHPSGILGQRTCSLQNGESRNADVNLLRWEHISIRYSDSGIQPLQPTHSSMINSRFQCRHFRLCLLLPKQFEGAHHEHQQ</sequence>
<comment type="caution">
    <text evidence="2">The sequence shown here is derived from an EMBL/GenBank/DDBJ whole genome shotgun (WGS) entry which is preliminary data.</text>
</comment>
<accession>A0A409WPA0</accession>
<keyword evidence="3" id="KW-1185">Reference proteome</keyword>
<dbReference type="InParanoid" id="A0A409WPA0"/>